<dbReference type="RefSeq" id="WP_158444513.1">
    <property type="nucleotide sequence ID" value="NZ_JAOAOS010000001.1"/>
</dbReference>
<gene>
    <name evidence="2" type="ORF">ACFPK2_03880</name>
</gene>
<dbReference type="EMBL" id="JBHSLI010000001">
    <property type="protein sequence ID" value="MFC5292125.1"/>
    <property type="molecule type" value="Genomic_DNA"/>
</dbReference>
<dbReference type="Proteomes" id="UP001595976">
    <property type="component" value="Unassembled WGS sequence"/>
</dbReference>
<evidence type="ECO:0000313" key="2">
    <source>
        <dbReference type="EMBL" id="MFC5292125.1"/>
    </source>
</evidence>
<proteinExistence type="predicted"/>
<comment type="caution">
    <text evidence="2">The sequence shown here is derived from an EMBL/GenBank/DDBJ whole genome shotgun (WGS) entry which is preliminary data.</text>
</comment>
<organism evidence="2 3">
    <name type="scientific">Bosea minatitlanensis</name>
    <dbReference type="NCBI Taxonomy" id="128782"/>
    <lineage>
        <taxon>Bacteria</taxon>
        <taxon>Pseudomonadati</taxon>
        <taxon>Pseudomonadota</taxon>
        <taxon>Alphaproteobacteria</taxon>
        <taxon>Hyphomicrobiales</taxon>
        <taxon>Boseaceae</taxon>
        <taxon>Bosea</taxon>
    </lineage>
</organism>
<feature type="chain" id="PRO_5045259834" evidence="1">
    <location>
        <begin position="20"/>
        <end position="142"/>
    </location>
</feature>
<evidence type="ECO:0000313" key="3">
    <source>
        <dbReference type="Proteomes" id="UP001595976"/>
    </source>
</evidence>
<reference evidence="3" key="1">
    <citation type="journal article" date="2019" name="Int. J. Syst. Evol. Microbiol.">
        <title>The Global Catalogue of Microorganisms (GCM) 10K type strain sequencing project: providing services to taxonomists for standard genome sequencing and annotation.</title>
        <authorList>
            <consortium name="The Broad Institute Genomics Platform"/>
            <consortium name="The Broad Institute Genome Sequencing Center for Infectious Disease"/>
            <person name="Wu L."/>
            <person name="Ma J."/>
        </authorList>
    </citation>
    <scope>NUCLEOTIDE SEQUENCE [LARGE SCALE GENOMIC DNA]</scope>
    <source>
        <strain evidence="3">CGMCC 1.15643</strain>
    </source>
</reference>
<feature type="signal peptide" evidence="1">
    <location>
        <begin position="1"/>
        <end position="19"/>
    </location>
</feature>
<keyword evidence="1" id="KW-0732">Signal</keyword>
<keyword evidence="3" id="KW-1185">Reference proteome</keyword>
<accession>A0ABW0F0Z9</accession>
<protein>
    <submittedName>
        <fullName evidence="2">Uncharacterized protein</fullName>
    </submittedName>
</protein>
<sequence>MMPIRLLFALGVAACAAFAGPGAARAQPCATNFSSSGVPMVSQITYRTWDLSRKAPAAVLPAIVRAIKADGDFVDIRTDKASGTISAMQEVTGSGRPQILKVTTRKQATGTRIDIAFTVQPGQVAPEGAVRKALCDLLRGTR</sequence>
<name>A0ABW0F0Z9_9HYPH</name>
<evidence type="ECO:0000256" key="1">
    <source>
        <dbReference type="SAM" id="SignalP"/>
    </source>
</evidence>